<evidence type="ECO:0000256" key="1">
    <source>
        <dbReference type="SAM" id="SignalP"/>
    </source>
</evidence>
<evidence type="ECO:0000313" key="3">
    <source>
        <dbReference type="Proteomes" id="UP001161406"/>
    </source>
</evidence>
<dbReference type="Proteomes" id="UP001161406">
    <property type="component" value="Unassembled WGS sequence"/>
</dbReference>
<protein>
    <recommendedName>
        <fullName evidence="4">Porin</fullName>
    </recommendedName>
</protein>
<gene>
    <name evidence="2" type="ORF">GCM10007913_19530</name>
</gene>
<feature type="chain" id="PRO_5047361062" description="Porin" evidence="1">
    <location>
        <begin position="23"/>
        <end position="482"/>
    </location>
</feature>
<reference evidence="2" key="2">
    <citation type="submission" date="2023-01" db="EMBL/GenBank/DDBJ databases">
        <title>Draft genome sequence of Devosia yakushimensis strain NBRC 103855.</title>
        <authorList>
            <person name="Sun Q."/>
            <person name="Mori K."/>
        </authorList>
    </citation>
    <scope>NUCLEOTIDE SEQUENCE</scope>
    <source>
        <strain evidence="2">NBRC 103855</strain>
    </source>
</reference>
<sequence length="482" mass="49852">MKLKSLILGSIAAAGLSTAGYAADLGVLTSLDVCDSLGISGLTISSDTNCLQISGGVKYEFYWGDYKDEPTLGVVGLTDSILGNGGPINIIGAGTDPVTGGELDWRSKTSAWLKFVGSADSDFGTAKAVLKLQLNDRYDVRNEGAVVAHGDNLNEDASKLIDEAYVSVGDTTVLMAGKKSTIGNFGDSQPFNFLRTFGYNEVDNGILLEGDEDGFGGHVIQVVSDLGNGVSVGVGLENLDGSWGVSYDLDGDGVTDAVTTPTQLAGTLVGVVSYAGENLTAHLTGFTGGILDGEADFYGIHAGATGTFEQFKVRAALGYLQNEFLDDSKLHALVSAEAGFDMFTVALSGEYVDAYGREGYGLGGSVGFAVTEGIKINLGSRWFHSDAFGAAGERDVVQVAAQLVAAVTETIEVTGEVGGYFGSGVENSDDYAWGLGAGTDSVGYGALGLKWAPGGGFTSSLKGEVTTESAYKVSFTAEKTFD</sequence>
<evidence type="ECO:0000313" key="2">
    <source>
        <dbReference type="EMBL" id="GLQ10021.1"/>
    </source>
</evidence>
<proteinExistence type="predicted"/>
<dbReference type="RefSeq" id="WP_284390276.1">
    <property type="nucleotide sequence ID" value="NZ_BSNG01000001.1"/>
</dbReference>
<organism evidence="2 3">
    <name type="scientific">Devosia yakushimensis</name>
    <dbReference type="NCBI Taxonomy" id="470028"/>
    <lineage>
        <taxon>Bacteria</taxon>
        <taxon>Pseudomonadati</taxon>
        <taxon>Pseudomonadota</taxon>
        <taxon>Alphaproteobacteria</taxon>
        <taxon>Hyphomicrobiales</taxon>
        <taxon>Devosiaceae</taxon>
        <taxon>Devosia</taxon>
    </lineage>
</organism>
<evidence type="ECO:0008006" key="4">
    <source>
        <dbReference type="Google" id="ProtNLM"/>
    </source>
</evidence>
<accession>A0ABQ5UDP2</accession>
<reference evidence="2" key="1">
    <citation type="journal article" date="2014" name="Int. J. Syst. Evol. Microbiol.">
        <title>Complete genome of a new Firmicutes species belonging to the dominant human colonic microbiota ('Ruminococcus bicirculans') reveals two chromosomes and a selective capacity to utilize plant glucans.</title>
        <authorList>
            <consortium name="NISC Comparative Sequencing Program"/>
            <person name="Wegmann U."/>
            <person name="Louis P."/>
            <person name="Goesmann A."/>
            <person name="Henrissat B."/>
            <person name="Duncan S.H."/>
            <person name="Flint H.J."/>
        </authorList>
    </citation>
    <scope>NUCLEOTIDE SEQUENCE</scope>
    <source>
        <strain evidence="2">NBRC 103855</strain>
    </source>
</reference>
<dbReference type="EMBL" id="BSNG01000001">
    <property type="protein sequence ID" value="GLQ10021.1"/>
    <property type="molecule type" value="Genomic_DNA"/>
</dbReference>
<comment type="caution">
    <text evidence="2">The sequence shown here is derived from an EMBL/GenBank/DDBJ whole genome shotgun (WGS) entry which is preliminary data.</text>
</comment>
<feature type="signal peptide" evidence="1">
    <location>
        <begin position="1"/>
        <end position="22"/>
    </location>
</feature>
<name>A0ABQ5UDP2_9HYPH</name>
<keyword evidence="3" id="KW-1185">Reference proteome</keyword>
<keyword evidence="1" id="KW-0732">Signal</keyword>